<dbReference type="InParanoid" id="A0A1Z5JJ42"/>
<dbReference type="Gene3D" id="3.20.20.100">
    <property type="entry name" value="NADP-dependent oxidoreductase domain"/>
    <property type="match status" value="1"/>
</dbReference>
<evidence type="ECO:0000313" key="5">
    <source>
        <dbReference type="Proteomes" id="UP000198406"/>
    </source>
</evidence>
<dbReference type="InterPro" id="IPR036812">
    <property type="entry name" value="NAD(P)_OxRdtase_dom_sf"/>
</dbReference>
<dbReference type="GO" id="GO:0016491">
    <property type="term" value="F:oxidoreductase activity"/>
    <property type="evidence" value="ECO:0007669"/>
    <property type="project" value="UniProtKB-KW"/>
</dbReference>
<keyword evidence="5" id="KW-1185">Reference proteome</keyword>
<evidence type="ECO:0000256" key="1">
    <source>
        <dbReference type="ARBA" id="ARBA00023002"/>
    </source>
</evidence>
<sequence>MKLHLQSLLHGKGTAAVSNDDTFPSFSMNRVDMTPDRFVALMNQHKALVISAASDKGEEPLTVEDFGSFLVDLQLEHYPYIGGAAPRTVIPVTAGKDIIFTANESPPEQPIPFHHELAQTPNPPRYIFFYCDIPPSQGGQTPIIDSTAVYRYAKEQHPQFISNLETHGARYIRTLPPKDDPNSPIGRSYQNTWNVQTPQQLEERLSKIEGCSWQWLDDGSVRITSEAVPALRLVTTDFLFQYAFANSLVAAYLGWQDSRNNRFEALRFGNMDPMPHPVLEDIAAFMEQHRVMYTWKKGDIMALHNSLVMHSRNPFVGPRRVLASIWGPPEHQIASPSLIPADPLVFGFWKVPEDKCAEVCYQAIRAGYRRLDCACDYGNEVQVGEGIARAIAEGLVLRSELFVTSKLWNTFHQHVEMACQKSLEDLQLDYLDEYLIHFPISMEFVPIEAKYPPEWTNLDGKMVPIANDIGQTWKDMEALVDAGMCRSIGVCNFSTQLLRHICSIARIRPSTLQVELHPHNSQEKLIRFAHEQGLHVTAFSVFGASSYLELDMAQEADVLMKDPVVLKLAQQHSKTPAQILLRWAVQRRTFPLSKTCTVERMKENRAVFDFYLSVWDMEALNALNRNRRYNDPGVFCEPGMGTFYPIYE</sequence>
<reference evidence="4 5" key="1">
    <citation type="journal article" date="2015" name="Plant Cell">
        <title>Oil accumulation by the oleaginous diatom Fistulifera solaris as revealed by the genome and transcriptome.</title>
        <authorList>
            <person name="Tanaka T."/>
            <person name="Maeda Y."/>
            <person name="Veluchamy A."/>
            <person name="Tanaka M."/>
            <person name="Abida H."/>
            <person name="Marechal E."/>
            <person name="Bowler C."/>
            <person name="Muto M."/>
            <person name="Sunaga Y."/>
            <person name="Tanaka M."/>
            <person name="Yoshino T."/>
            <person name="Taniguchi T."/>
            <person name="Fukuda Y."/>
            <person name="Nemoto M."/>
            <person name="Matsumoto M."/>
            <person name="Wong P.S."/>
            <person name="Aburatani S."/>
            <person name="Fujibuchi W."/>
        </authorList>
    </citation>
    <scope>NUCLEOTIDE SEQUENCE [LARGE SCALE GENOMIC DNA]</scope>
    <source>
        <strain evidence="4 5">JPCC DA0580</strain>
    </source>
</reference>
<evidence type="ECO:0000259" key="3">
    <source>
        <dbReference type="Pfam" id="PF02668"/>
    </source>
</evidence>
<dbReference type="SUPFAM" id="SSF51197">
    <property type="entry name" value="Clavaminate synthase-like"/>
    <property type="match status" value="1"/>
</dbReference>
<dbReference type="PANTHER" id="PTHR11732">
    <property type="entry name" value="ALDO/KETO REDUCTASE"/>
    <property type="match status" value="1"/>
</dbReference>
<evidence type="ECO:0000259" key="2">
    <source>
        <dbReference type="Pfam" id="PF00248"/>
    </source>
</evidence>
<dbReference type="PRINTS" id="PR00069">
    <property type="entry name" value="ALDKETRDTASE"/>
</dbReference>
<dbReference type="EMBL" id="BDSP01000074">
    <property type="protein sequence ID" value="GAX14040.1"/>
    <property type="molecule type" value="Genomic_DNA"/>
</dbReference>
<accession>A0A1Z5JJ42</accession>
<protein>
    <submittedName>
        <fullName evidence="4">Aldehyde reductase</fullName>
        <ecNumber evidence="4">1.1.1.21</ecNumber>
    </submittedName>
</protein>
<feature type="domain" description="TauD/TfdA-like" evidence="3">
    <location>
        <begin position="39"/>
        <end position="326"/>
    </location>
</feature>
<dbReference type="AlphaFoldDB" id="A0A1Z5JJ42"/>
<dbReference type="Pfam" id="PF00248">
    <property type="entry name" value="Aldo_ket_red"/>
    <property type="match status" value="1"/>
</dbReference>
<dbReference type="InterPro" id="IPR020471">
    <property type="entry name" value="AKR"/>
</dbReference>
<organism evidence="4 5">
    <name type="scientific">Fistulifera solaris</name>
    <name type="common">Oleaginous diatom</name>
    <dbReference type="NCBI Taxonomy" id="1519565"/>
    <lineage>
        <taxon>Eukaryota</taxon>
        <taxon>Sar</taxon>
        <taxon>Stramenopiles</taxon>
        <taxon>Ochrophyta</taxon>
        <taxon>Bacillariophyta</taxon>
        <taxon>Bacillariophyceae</taxon>
        <taxon>Bacillariophycidae</taxon>
        <taxon>Naviculales</taxon>
        <taxon>Naviculaceae</taxon>
        <taxon>Fistulifera</taxon>
    </lineage>
</organism>
<dbReference type="OrthoDB" id="416253at2759"/>
<comment type="caution">
    <text evidence="4">The sequence shown here is derived from an EMBL/GenBank/DDBJ whole genome shotgun (WGS) entry which is preliminary data.</text>
</comment>
<gene>
    <name evidence="4" type="ORF">FisN_5Lh037</name>
</gene>
<dbReference type="InterPro" id="IPR003819">
    <property type="entry name" value="TauD/TfdA-like"/>
</dbReference>
<dbReference type="InterPro" id="IPR023210">
    <property type="entry name" value="NADP_OxRdtase_dom"/>
</dbReference>
<dbReference type="InterPro" id="IPR042098">
    <property type="entry name" value="TauD-like_sf"/>
</dbReference>
<dbReference type="Proteomes" id="UP000198406">
    <property type="component" value="Unassembled WGS sequence"/>
</dbReference>
<dbReference type="SUPFAM" id="SSF51430">
    <property type="entry name" value="NAD(P)-linked oxidoreductase"/>
    <property type="match status" value="1"/>
</dbReference>
<evidence type="ECO:0000313" key="4">
    <source>
        <dbReference type="EMBL" id="GAX14040.1"/>
    </source>
</evidence>
<keyword evidence="1 4" id="KW-0560">Oxidoreductase</keyword>
<dbReference type="PROSITE" id="PS00062">
    <property type="entry name" value="ALDOKETO_REDUCTASE_2"/>
    <property type="match status" value="1"/>
</dbReference>
<dbReference type="Pfam" id="PF02668">
    <property type="entry name" value="TauD"/>
    <property type="match status" value="1"/>
</dbReference>
<dbReference type="InterPro" id="IPR018170">
    <property type="entry name" value="Aldo/ket_reductase_CS"/>
</dbReference>
<proteinExistence type="predicted"/>
<name>A0A1Z5JJ42_FISSO</name>
<dbReference type="EC" id="1.1.1.21" evidence="4"/>
<feature type="domain" description="NADP-dependent oxidoreductase" evidence="2">
    <location>
        <begin position="345"/>
        <end position="624"/>
    </location>
</feature>
<dbReference type="Gene3D" id="3.60.130.10">
    <property type="entry name" value="Clavaminate synthase-like"/>
    <property type="match status" value="1"/>
</dbReference>